<dbReference type="PANTHER" id="PTHR33542">
    <property type="entry name" value="SIROHYDROCHLORIN FERROCHELATASE, CHLOROPLASTIC"/>
    <property type="match status" value="1"/>
</dbReference>
<evidence type="ECO:0000313" key="4">
    <source>
        <dbReference type="Proteomes" id="UP001589750"/>
    </source>
</evidence>
<keyword evidence="4" id="KW-1185">Reference proteome</keyword>
<organism evidence="3 4">
    <name type="scientific">Nocardioides plantarum</name>
    <dbReference type="NCBI Taxonomy" id="29299"/>
    <lineage>
        <taxon>Bacteria</taxon>
        <taxon>Bacillati</taxon>
        <taxon>Actinomycetota</taxon>
        <taxon>Actinomycetes</taxon>
        <taxon>Propionibacteriales</taxon>
        <taxon>Nocardioidaceae</taxon>
        <taxon>Nocardioides</taxon>
    </lineage>
</organism>
<dbReference type="InterPro" id="IPR050963">
    <property type="entry name" value="Sirohydro_Cobaltochel/CbiX"/>
</dbReference>
<name>A0ABV5KC82_9ACTN</name>
<dbReference type="PANTHER" id="PTHR33542:SF5">
    <property type="entry name" value="FERROCHELATASE CHE1"/>
    <property type="match status" value="1"/>
</dbReference>
<evidence type="ECO:0000256" key="1">
    <source>
        <dbReference type="ARBA" id="ARBA00022723"/>
    </source>
</evidence>
<reference evidence="3 4" key="1">
    <citation type="submission" date="2024-09" db="EMBL/GenBank/DDBJ databases">
        <authorList>
            <person name="Sun Q."/>
            <person name="Mori K."/>
        </authorList>
    </citation>
    <scope>NUCLEOTIDE SEQUENCE [LARGE SCALE GENOMIC DNA]</scope>
    <source>
        <strain evidence="3 4">JCM 9626</strain>
    </source>
</reference>
<dbReference type="RefSeq" id="WP_170215353.1">
    <property type="nucleotide sequence ID" value="NZ_JBHMDG010000018.1"/>
</dbReference>
<dbReference type="EMBL" id="JBHMDG010000018">
    <property type="protein sequence ID" value="MFB9314354.1"/>
    <property type="molecule type" value="Genomic_DNA"/>
</dbReference>
<evidence type="ECO:0000313" key="3">
    <source>
        <dbReference type="EMBL" id="MFB9314354.1"/>
    </source>
</evidence>
<comment type="caution">
    <text evidence="3">The sequence shown here is derived from an EMBL/GenBank/DDBJ whole genome shotgun (WGS) entry which is preliminary data.</text>
</comment>
<dbReference type="Proteomes" id="UP001589750">
    <property type="component" value="Unassembled WGS sequence"/>
</dbReference>
<gene>
    <name evidence="3" type="ORF">ACFFRI_14960</name>
</gene>
<dbReference type="SUPFAM" id="SSF53800">
    <property type="entry name" value="Chelatase"/>
    <property type="match status" value="1"/>
</dbReference>
<protein>
    <submittedName>
        <fullName evidence="3">Sirohydrochlorin chelatase</fullName>
    </submittedName>
</protein>
<accession>A0ABV5KC82</accession>
<dbReference type="CDD" id="cd03416">
    <property type="entry name" value="CbiX_SirB_N"/>
    <property type="match status" value="1"/>
</dbReference>
<keyword evidence="2" id="KW-0456">Lyase</keyword>
<dbReference type="Pfam" id="PF01903">
    <property type="entry name" value="CbiX"/>
    <property type="match status" value="1"/>
</dbReference>
<dbReference type="Gene3D" id="3.40.50.1400">
    <property type="match status" value="2"/>
</dbReference>
<evidence type="ECO:0000256" key="2">
    <source>
        <dbReference type="ARBA" id="ARBA00023239"/>
    </source>
</evidence>
<keyword evidence="1" id="KW-0479">Metal-binding</keyword>
<dbReference type="InterPro" id="IPR002762">
    <property type="entry name" value="CbiX-like"/>
</dbReference>
<proteinExistence type="predicted"/>
<sequence>MTSPESGPTALVTVAHGTRNLAGNEIARLVAAAAAVRLGWPARASFVELSEPLFADVMVEAEGPTIVVPLLLSTGFHMRTDLPEAVEKASVPVVLGAPLGPDPLLAEAQVARLLEAGAVAGQRVVLVAAGSTDEAATRDQLAAVALLSRAWNGPVELATLSGHGSRPADVVRPGDAVSPYLLSPGFFHDRIRRECPDAAVVAEVIGAHELVVDLVVARASALAS</sequence>